<comment type="caution">
    <text evidence="1">The sequence shown here is derived from an EMBL/GenBank/DDBJ whole genome shotgun (WGS) entry which is preliminary data.</text>
</comment>
<name>A0A0R1FFT3_9LACO</name>
<accession>A0A0R1FFT3</accession>
<dbReference type="EMBL" id="AZCN01000001">
    <property type="protein sequence ID" value="KRK19315.1"/>
    <property type="molecule type" value="Genomic_DNA"/>
</dbReference>
<reference evidence="1 2" key="1">
    <citation type="journal article" date="2015" name="Genome Announc.">
        <title>Expanding the biotechnology potential of lactobacilli through comparative genomics of 213 strains and associated genera.</title>
        <authorList>
            <person name="Sun Z."/>
            <person name="Harris H.M."/>
            <person name="McCann A."/>
            <person name="Guo C."/>
            <person name="Argimon S."/>
            <person name="Zhang W."/>
            <person name="Yang X."/>
            <person name="Jeffery I.B."/>
            <person name="Cooney J.C."/>
            <person name="Kagawa T.F."/>
            <person name="Liu W."/>
            <person name="Song Y."/>
            <person name="Salvetti E."/>
            <person name="Wrobel A."/>
            <person name="Rasinkangas P."/>
            <person name="Parkhill J."/>
            <person name="Rea M.C."/>
            <person name="O'Sullivan O."/>
            <person name="Ritari J."/>
            <person name="Douillard F.P."/>
            <person name="Paul Ross R."/>
            <person name="Yang R."/>
            <person name="Briner A.E."/>
            <person name="Felis G.E."/>
            <person name="de Vos W.M."/>
            <person name="Barrangou R."/>
            <person name="Klaenhammer T.R."/>
            <person name="Caufield P.W."/>
            <person name="Cui Y."/>
            <person name="Zhang H."/>
            <person name="O'Toole P.W."/>
        </authorList>
    </citation>
    <scope>NUCLEOTIDE SEQUENCE [LARGE SCALE GENOMIC DNA]</scope>
    <source>
        <strain evidence="1 2">DSM 20001</strain>
    </source>
</reference>
<evidence type="ECO:0000313" key="2">
    <source>
        <dbReference type="Proteomes" id="UP000051181"/>
    </source>
</evidence>
<gene>
    <name evidence="1" type="ORF">FD22_GL000056</name>
</gene>
<dbReference type="PATRIC" id="fig|913848.6.peg.56"/>
<evidence type="ECO:0000313" key="1">
    <source>
        <dbReference type="EMBL" id="KRK19315.1"/>
    </source>
</evidence>
<dbReference type="GeneID" id="65918192"/>
<proteinExistence type="predicted"/>
<dbReference type="RefSeq" id="WP_145955959.1">
    <property type="nucleotide sequence ID" value="NZ_CP017713.1"/>
</dbReference>
<dbReference type="AlphaFoldDB" id="A0A0R1FFT3"/>
<dbReference type="Proteomes" id="UP000051181">
    <property type="component" value="Unassembled WGS sequence"/>
</dbReference>
<sequence length="65" mass="7635">MNKNMNDVPNLQYYRLGDIQTQYYHNKPVYIAPVKFDGFFKYYTAKQKVPGYFIIDATSTLSLNS</sequence>
<organism evidence="1 2">
    <name type="scientific">Loigolactobacillus coryniformis subsp. coryniformis KCTC 3167 = DSM 20001</name>
    <dbReference type="NCBI Taxonomy" id="913848"/>
    <lineage>
        <taxon>Bacteria</taxon>
        <taxon>Bacillati</taxon>
        <taxon>Bacillota</taxon>
        <taxon>Bacilli</taxon>
        <taxon>Lactobacillales</taxon>
        <taxon>Lactobacillaceae</taxon>
        <taxon>Loigolactobacillus</taxon>
    </lineage>
</organism>
<protein>
    <submittedName>
        <fullName evidence="1">Uncharacterized protein</fullName>
    </submittedName>
</protein>